<gene>
    <name evidence="1" type="ORF">MtrDRAFT_AC150798g29v2</name>
</gene>
<dbReference type="AlphaFoldDB" id="A2Q2F2"/>
<reference evidence="1" key="2">
    <citation type="submission" date="2007-03" db="EMBL/GenBank/DDBJ databases">
        <authorList>
            <consortium name="The International Medicago Genome Annotation Group"/>
        </authorList>
    </citation>
    <scope>NUCLEOTIDE SEQUENCE</scope>
</reference>
<evidence type="ECO:0000313" key="1">
    <source>
        <dbReference type="EMBL" id="ABN06089.1"/>
    </source>
</evidence>
<dbReference type="EMBL" id="AC150798">
    <property type="protein sequence ID" value="ABN06089.1"/>
    <property type="molecule type" value="Genomic_DNA"/>
</dbReference>
<accession>A2Q2F2</accession>
<name>A2Q2F2_MEDTR</name>
<protein>
    <submittedName>
        <fullName evidence="1">Uncharacterized protein</fullName>
    </submittedName>
</protein>
<reference evidence="1" key="1">
    <citation type="submission" date="2005-04" db="EMBL/GenBank/DDBJ databases">
        <authorList>
            <person name="Town C.D."/>
        </authorList>
    </citation>
    <scope>NUCLEOTIDE SEQUENCE</scope>
</reference>
<proteinExistence type="predicted"/>
<organism evidence="1">
    <name type="scientific">Medicago truncatula</name>
    <name type="common">Barrel medic</name>
    <name type="synonym">Medicago tribuloides</name>
    <dbReference type="NCBI Taxonomy" id="3880"/>
    <lineage>
        <taxon>Eukaryota</taxon>
        <taxon>Viridiplantae</taxon>
        <taxon>Streptophyta</taxon>
        <taxon>Embryophyta</taxon>
        <taxon>Tracheophyta</taxon>
        <taxon>Spermatophyta</taxon>
        <taxon>Magnoliopsida</taxon>
        <taxon>eudicotyledons</taxon>
        <taxon>Gunneridae</taxon>
        <taxon>Pentapetalae</taxon>
        <taxon>rosids</taxon>
        <taxon>fabids</taxon>
        <taxon>Fabales</taxon>
        <taxon>Fabaceae</taxon>
        <taxon>Papilionoideae</taxon>
        <taxon>50 kb inversion clade</taxon>
        <taxon>NPAAA clade</taxon>
        <taxon>Hologalegina</taxon>
        <taxon>IRL clade</taxon>
        <taxon>Trifolieae</taxon>
        <taxon>Medicago</taxon>
    </lineage>
</organism>
<sequence length="43" mass="4915">MRRNGHDYVQGSTLHEKCRYEKAPAGGGRLGVRRIKEFNLSLL</sequence>